<evidence type="ECO:0000313" key="2">
    <source>
        <dbReference type="EMBL" id="OGL45911.1"/>
    </source>
</evidence>
<dbReference type="AlphaFoldDB" id="A0A1F7RWS8"/>
<dbReference type="EMBL" id="MGDD01000156">
    <property type="protein sequence ID" value="OGL45911.1"/>
    <property type="molecule type" value="Genomic_DNA"/>
</dbReference>
<evidence type="ECO:0000256" key="1">
    <source>
        <dbReference type="SAM" id="Phobius"/>
    </source>
</evidence>
<accession>A0A1F7RWS8</accession>
<comment type="caution">
    <text evidence="2">The sequence shown here is derived from an EMBL/GenBank/DDBJ whole genome shotgun (WGS) entry which is preliminary data.</text>
</comment>
<gene>
    <name evidence="2" type="ORF">A2161_02030</name>
</gene>
<evidence type="ECO:0000313" key="3">
    <source>
        <dbReference type="Proteomes" id="UP000179266"/>
    </source>
</evidence>
<protein>
    <submittedName>
        <fullName evidence="2">Uncharacterized protein</fullName>
    </submittedName>
</protein>
<feature type="transmembrane region" description="Helical" evidence="1">
    <location>
        <begin position="87"/>
        <end position="108"/>
    </location>
</feature>
<reference evidence="2 3" key="1">
    <citation type="journal article" date="2016" name="Nat. Commun.">
        <title>Thousands of microbial genomes shed light on interconnected biogeochemical processes in an aquifer system.</title>
        <authorList>
            <person name="Anantharaman K."/>
            <person name="Brown C.T."/>
            <person name="Hug L.A."/>
            <person name="Sharon I."/>
            <person name="Castelle C.J."/>
            <person name="Probst A.J."/>
            <person name="Thomas B.C."/>
            <person name="Singh A."/>
            <person name="Wilkins M.J."/>
            <person name="Karaoz U."/>
            <person name="Brodie E.L."/>
            <person name="Williams K.H."/>
            <person name="Hubbard S.S."/>
            <person name="Banfield J.F."/>
        </authorList>
    </citation>
    <scope>NUCLEOTIDE SEQUENCE [LARGE SCALE GENOMIC DNA]</scope>
</reference>
<name>A0A1F7RWS8_9BACT</name>
<sequence length="112" mass="12893">MAGLLVYITFSVGFGGFGLILLLVPSLFSRRARLWWKTLWTLVSISVRRMFNEILNDAYFWRPDLKCIVSGKFFRISPAFSGFVFKYFNLLVLGLILCILMVITGTLMRTIL</sequence>
<dbReference type="Proteomes" id="UP000179266">
    <property type="component" value="Unassembled WGS sequence"/>
</dbReference>
<feature type="transmembrane region" description="Helical" evidence="1">
    <location>
        <begin position="6"/>
        <end position="27"/>
    </location>
</feature>
<keyword evidence="1" id="KW-0812">Transmembrane</keyword>
<keyword evidence="1" id="KW-1133">Transmembrane helix</keyword>
<proteinExistence type="predicted"/>
<keyword evidence="1" id="KW-0472">Membrane</keyword>
<organism evidence="2 3">
    <name type="scientific">Candidatus Schekmanbacteria bacterium RBG_13_48_7</name>
    <dbReference type="NCBI Taxonomy" id="1817878"/>
    <lineage>
        <taxon>Bacteria</taxon>
        <taxon>Candidatus Schekmaniibacteriota</taxon>
    </lineage>
</organism>